<evidence type="ECO:0000256" key="1">
    <source>
        <dbReference type="SAM" id="Phobius"/>
    </source>
</evidence>
<keyword evidence="1" id="KW-0812">Transmembrane</keyword>
<dbReference type="InterPro" id="IPR008407">
    <property type="entry name" value="Brnchd-chn_aa_trnsp_AzlD"/>
</dbReference>
<name>A0ABT1SKF8_9FIRM</name>
<keyword evidence="1" id="KW-1133">Transmembrane helix</keyword>
<feature type="transmembrane region" description="Helical" evidence="1">
    <location>
        <begin position="6"/>
        <end position="25"/>
    </location>
</feature>
<feature type="transmembrane region" description="Helical" evidence="1">
    <location>
        <begin position="81"/>
        <end position="98"/>
    </location>
</feature>
<protein>
    <submittedName>
        <fullName evidence="2">AzlD domain-containing protein</fullName>
    </submittedName>
</protein>
<dbReference type="RefSeq" id="WP_178200441.1">
    <property type="nucleotide sequence ID" value="NZ_CALVCM010000056.1"/>
</dbReference>
<accession>A0ABT1SKF8</accession>
<gene>
    <name evidence="2" type="ORF">NE663_05425</name>
</gene>
<dbReference type="EMBL" id="JANGCH010000006">
    <property type="protein sequence ID" value="MCQ5121700.1"/>
    <property type="molecule type" value="Genomic_DNA"/>
</dbReference>
<organism evidence="2 3">
    <name type="scientific">Massilicoli timonensis</name>
    <dbReference type="NCBI Taxonomy" id="2015901"/>
    <lineage>
        <taxon>Bacteria</taxon>
        <taxon>Bacillati</taxon>
        <taxon>Bacillota</taxon>
        <taxon>Erysipelotrichia</taxon>
        <taxon>Erysipelotrichales</taxon>
        <taxon>Erysipelotrichaceae</taxon>
        <taxon>Massilicoli</taxon>
    </lineage>
</organism>
<feature type="transmembrane region" description="Helical" evidence="1">
    <location>
        <begin position="37"/>
        <end position="55"/>
    </location>
</feature>
<evidence type="ECO:0000313" key="2">
    <source>
        <dbReference type="EMBL" id="MCQ5121700.1"/>
    </source>
</evidence>
<reference evidence="2 3" key="1">
    <citation type="submission" date="2022-06" db="EMBL/GenBank/DDBJ databases">
        <title>Isolation of gut microbiota from human fecal samples.</title>
        <authorList>
            <person name="Pamer E.G."/>
            <person name="Barat B."/>
            <person name="Waligurski E."/>
            <person name="Medina S."/>
            <person name="Paddock L."/>
            <person name="Mostad J."/>
        </authorList>
    </citation>
    <scope>NUCLEOTIDE SEQUENCE [LARGE SCALE GENOMIC DNA]</scope>
    <source>
        <strain evidence="2 3">DFI.6.1</strain>
    </source>
</reference>
<comment type="caution">
    <text evidence="2">The sequence shown here is derived from an EMBL/GenBank/DDBJ whole genome shotgun (WGS) entry which is preliminary data.</text>
</comment>
<dbReference type="Pfam" id="PF05437">
    <property type="entry name" value="AzlD"/>
    <property type="match status" value="1"/>
</dbReference>
<proteinExistence type="predicted"/>
<sequence>MNPLLAILVMALTTYLIRMLPLVLFRREITHPWVRSFLHYVPYAVLGTMTIPAVFYSTSSVVSAACGLGCGAYLAYREKDMVIVAVAAVIAVYLCELLL</sequence>
<dbReference type="Proteomes" id="UP001524435">
    <property type="component" value="Unassembled WGS sequence"/>
</dbReference>
<keyword evidence="1" id="KW-0472">Membrane</keyword>
<evidence type="ECO:0000313" key="3">
    <source>
        <dbReference type="Proteomes" id="UP001524435"/>
    </source>
</evidence>
<keyword evidence="3" id="KW-1185">Reference proteome</keyword>